<dbReference type="KEGG" id="vg:55599984"/>
<sequence>MAESYDLALIKGRSFYGESTVDVLQAVTDFAAEKEGYTILSVNLGYIPDDGTITAEVIYEG</sequence>
<gene>
    <name evidence="1" type="primary">194</name>
    <name evidence="1" type="ORF">SEA_BLUEEYEDBEAUTY_194</name>
</gene>
<reference evidence="1 2" key="1">
    <citation type="submission" date="2018-06" db="EMBL/GenBank/DDBJ databases">
        <authorList>
            <person name="Luttrell C.E."/>
            <person name="Myers K.N."/>
            <person name="Simpson A.N."/>
            <person name="Sulollari A."/>
            <person name="Suri N."/>
            <person name="Nayek S."/>
            <person name="Bhuiyan S."/>
            <person name="Smith B.R."/>
            <person name="Hughes L.E."/>
            <person name="Garlena R.A."/>
            <person name="Russell D.A."/>
            <person name="Pope W.H."/>
            <person name="Jacobs-Sera D."/>
            <person name="Hatfull G.F."/>
        </authorList>
    </citation>
    <scope>NUCLEOTIDE SEQUENCE [LARGE SCALE GENOMIC DNA]</scope>
</reference>
<name>A0A345L200_9CAUD</name>
<proteinExistence type="predicted"/>
<accession>A0A345L200</accession>
<dbReference type="EMBL" id="MH536814">
    <property type="protein sequence ID" value="AXH49302.1"/>
    <property type="molecule type" value="Genomic_DNA"/>
</dbReference>
<evidence type="ECO:0000313" key="1">
    <source>
        <dbReference type="EMBL" id="AXH49302.1"/>
    </source>
</evidence>
<organism evidence="1 2">
    <name type="scientific">Streptomyces phage Blueeyedbeauty</name>
    <dbReference type="NCBI Taxonomy" id="2250336"/>
    <lineage>
        <taxon>Viruses</taxon>
        <taxon>Duplodnaviria</taxon>
        <taxon>Heunggongvirae</taxon>
        <taxon>Uroviricota</taxon>
        <taxon>Caudoviricetes</taxon>
        <taxon>Stanwilliamsviridae</taxon>
        <taxon>Loccivirinae</taxon>
        <taxon>Annadreamyvirus</taxon>
        <taxon>Annadreamyvirus blueeyedbeauty</taxon>
    </lineage>
</organism>
<protein>
    <submittedName>
        <fullName evidence="1">Uncharacterized protein</fullName>
    </submittedName>
</protein>
<dbReference type="GeneID" id="55599984"/>
<dbReference type="RefSeq" id="YP_009839355.1">
    <property type="nucleotide sequence ID" value="NC_048720.1"/>
</dbReference>
<evidence type="ECO:0000313" key="2">
    <source>
        <dbReference type="Proteomes" id="UP000258408"/>
    </source>
</evidence>
<dbReference type="Proteomes" id="UP000258408">
    <property type="component" value="Segment"/>
</dbReference>
<keyword evidence="2" id="KW-1185">Reference proteome</keyword>